<dbReference type="PANTHER" id="PTHR42951">
    <property type="entry name" value="METALLO-BETA-LACTAMASE DOMAIN-CONTAINING"/>
    <property type="match status" value="1"/>
</dbReference>
<dbReference type="InterPro" id="IPR001279">
    <property type="entry name" value="Metallo-B-lactamas"/>
</dbReference>
<evidence type="ECO:0000259" key="3">
    <source>
        <dbReference type="SMART" id="SM00849"/>
    </source>
</evidence>
<dbReference type="NCBIfam" id="TIGR04558">
    <property type="entry name" value="SoxH_rel_PQQ_1"/>
    <property type="match status" value="1"/>
</dbReference>
<dbReference type="EMBL" id="JBEFLD010000007">
    <property type="protein sequence ID" value="MEQ6291768.1"/>
    <property type="molecule type" value="Genomic_DNA"/>
</dbReference>
<feature type="signal peptide" evidence="2">
    <location>
        <begin position="1"/>
        <end position="21"/>
    </location>
</feature>
<dbReference type="CDD" id="cd16282">
    <property type="entry name" value="metallo-hydrolase-like_MBL-fold"/>
    <property type="match status" value="1"/>
</dbReference>
<dbReference type="InterPro" id="IPR050855">
    <property type="entry name" value="NDM-1-like"/>
</dbReference>
<comment type="similarity">
    <text evidence="1">Belongs to the metallo-beta-lactamase superfamily. Class-B beta-lactamase family.</text>
</comment>
<feature type="domain" description="Metallo-beta-lactamase" evidence="3">
    <location>
        <begin position="53"/>
        <end position="233"/>
    </location>
</feature>
<dbReference type="Proteomes" id="UP001433638">
    <property type="component" value="Unassembled WGS sequence"/>
</dbReference>
<dbReference type="Gene3D" id="3.60.15.10">
    <property type="entry name" value="Ribonuclease Z/Hydroxyacylglutathione hydrolase-like"/>
    <property type="match status" value="1"/>
</dbReference>
<comment type="caution">
    <text evidence="4">The sequence shown here is derived from an EMBL/GenBank/DDBJ whole genome shotgun (WGS) entry which is preliminary data.</text>
</comment>
<dbReference type="InterPro" id="IPR036866">
    <property type="entry name" value="RibonucZ/Hydroxyglut_hydro"/>
</dbReference>
<dbReference type="InterPro" id="IPR030811">
    <property type="entry name" value="SoxH-rel_PQQ_1"/>
</dbReference>
<accession>A0ABV1M6F6</accession>
<reference evidence="4" key="1">
    <citation type="submission" date="2024-06" db="EMBL/GenBank/DDBJ databases">
        <title>Genome sequence of Vogesella sp. MAHUQ-64.</title>
        <authorList>
            <person name="Huq M.A."/>
        </authorList>
    </citation>
    <scope>NUCLEOTIDE SEQUENCE</scope>
    <source>
        <strain evidence="4">MAHUQ-64</strain>
    </source>
</reference>
<dbReference type="Pfam" id="PF00753">
    <property type="entry name" value="Lactamase_B"/>
    <property type="match status" value="1"/>
</dbReference>
<evidence type="ECO:0000313" key="4">
    <source>
        <dbReference type="EMBL" id="MEQ6291768.1"/>
    </source>
</evidence>
<sequence length="311" mass="33960">MRFCGQPFCLWLALLAPMAQAQDYPIQPQQVAADSWVVVADTGYFTPANGGFLVNTAFIATGDGVVVLGSGPSRAFGEQYRRVIEHTTGQAVRELIITHKHPDHFLGNQAFRDVPIRADERTSAMLRSEAEGLAENLYRLVGDRMQGTEVQLPTAPLPTGLRVVGGHRLEFIAVAGHTQSDIAVFDHTTGVLYAIDQVFNGRTPTLPNASIADWLAALDRLQALPFKVLVPGHGPVTRDAGPIHATRRYLQWLDGSLREAAGRGLTPNEVMALPVPAEFAAWAEARDEWRRSVGFLYGRYEQAALPAVDGR</sequence>
<dbReference type="SUPFAM" id="SSF56281">
    <property type="entry name" value="Metallo-hydrolase/oxidoreductase"/>
    <property type="match status" value="1"/>
</dbReference>
<gene>
    <name evidence="4" type="ORF">ABNW52_14210</name>
</gene>
<dbReference type="RefSeq" id="WP_349589062.1">
    <property type="nucleotide sequence ID" value="NZ_JBEFLD010000007.1"/>
</dbReference>
<dbReference type="SMART" id="SM00849">
    <property type="entry name" value="Lactamase_B"/>
    <property type="match status" value="1"/>
</dbReference>
<evidence type="ECO:0000256" key="2">
    <source>
        <dbReference type="SAM" id="SignalP"/>
    </source>
</evidence>
<name>A0ABV1M6F6_9NEIS</name>
<proteinExistence type="inferred from homology"/>
<evidence type="ECO:0000256" key="1">
    <source>
        <dbReference type="ARBA" id="ARBA00005250"/>
    </source>
</evidence>
<feature type="chain" id="PRO_5046082218" evidence="2">
    <location>
        <begin position="22"/>
        <end position="311"/>
    </location>
</feature>
<dbReference type="PANTHER" id="PTHR42951:SF4">
    <property type="entry name" value="ACYL-COENZYME A THIOESTERASE MBLAC2"/>
    <property type="match status" value="1"/>
</dbReference>
<keyword evidence="5" id="KW-1185">Reference proteome</keyword>
<protein>
    <submittedName>
        <fullName evidence="4">Quinoprotein relay system zinc metallohydrolase 1</fullName>
    </submittedName>
</protein>
<evidence type="ECO:0000313" key="5">
    <source>
        <dbReference type="Proteomes" id="UP001433638"/>
    </source>
</evidence>
<organism evidence="4 5">
    <name type="scientific">Vogesella oryzagri</name>
    <dbReference type="NCBI Taxonomy" id="3160864"/>
    <lineage>
        <taxon>Bacteria</taxon>
        <taxon>Pseudomonadati</taxon>
        <taxon>Pseudomonadota</taxon>
        <taxon>Betaproteobacteria</taxon>
        <taxon>Neisseriales</taxon>
        <taxon>Chromobacteriaceae</taxon>
        <taxon>Vogesella</taxon>
    </lineage>
</organism>
<keyword evidence="2" id="KW-0732">Signal</keyword>